<dbReference type="Proteomes" id="UP001530400">
    <property type="component" value="Unassembled WGS sequence"/>
</dbReference>
<feature type="region of interest" description="Disordered" evidence="1">
    <location>
        <begin position="1"/>
        <end position="73"/>
    </location>
</feature>
<dbReference type="AlphaFoldDB" id="A0ABD3N5V1"/>
<evidence type="ECO:0000259" key="2">
    <source>
        <dbReference type="PROSITE" id="PS50828"/>
    </source>
</evidence>
<organism evidence="3 4">
    <name type="scientific">Cyclotella atomus</name>
    <dbReference type="NCBI Taxonomy" id="382360"/>
    <lineage>
        <taxon>Eukaryota</taxon>
        <taxon>Sar</taxon>
        <taxon>Stramenopiles</taxon>
        <taxon>Ochrophyta</taxon>
        <taxon>Bacillariophyta</taxon>
        <taxon>Coscinodiscophyceae</taxon>
        <taxon>Thalassiosirophycidae</taxon>
        <taxon>Stephanodiscales</taxon>
        <taxon>Stephanodiscaceae</taxon>
        <taxon>Cyclotella</taxon>
    </lineage>
</organism>
<gene>
    <name evidence="3" type="ORF">ACHAWO_009093</name>
</gene>
<sequence length="663" mass="73653">MEKASRAKLPKTKMPTSVMKKSSNSKGDASSPFLFGSAPALSKTPPPATTTADDHVASKMEAAPAFSLGQSTQEIESTRAQVFKDRRLAIKALSRAENLPHKMATSFAKKDATALANDYVASNMEAAPMFSLGSSTQEEPTPVLAHYRRSRAKLPSERIVTSNAKEHSENEEDAGVTNTKKRLAAIQLNRDDHPEGEYSFDGLNDDGERWSDPYKPAPEDILKRRRIVKANKWWNIRIEKRLASLPDDKKAAFNKAVVTFALADDYGVYGYHTATINNFNSINEGMAAYKDGAHFKAAQESARELMLADNDVTYTGSNLSTWKNSITEAMATYNDTHPKSSHLKSTRKTSSTIQSKSKLENKFIVTVVDAKGKTLCNCTVSKASKLQAIFLECAVLSDKKSVKSIRLKYKDKNLFLSSAKKVTLGDLGVQPFDTFTIMSSSLNDSDPLKESSVSSCVPTSNVSTSKHKRHEVLQNKSSQKRTQWAGVIDTDSEEYHKKMHSSKMELVFKEAEPKFEVIRKELNDLTIKRTKPKVRSKFKKVKRLPCKQVDHNVDSVGLGAKAGKWSYEVHVGEVDNLYKTSKRDKRAHFQPKFTLDLHGLDKMKALAALDENLPSWIEAAMKSDHPFIVLVEIICGKGGQVLSEVVDQWIKSQKNVAIAPKSK</sequence>
<accession>A0ABD3N5V1</accession>
<dbReference type="Gene3D" id="3.30.1370.110">
    <property type="match status" value="1"/>
</dbReference>
<dbReference type="SUPFAM" id="SSF160443">
    <property type="entry name" value="SMR domain-like"/>
    <property type="match status" value="1"/>
</dbReference>
<name>A0ABD3N5V1_9STRA</name>
<evidence type="ECO:0000313" key="3">
    <source>
        <dbReference type="EMBL" id="KAL3771430.1"/>
    </source>
</evidence>
<evidence type="ECO:0000313" key="4">
    <source>
        <dbReference type="Proteomes" id="UP001530400"/>
    </source>
</evidence>
<feature type="compositionally biased region" description="Polar residues" evidence="1">
    <location>
        <begin position="452"/>
        <end position="464"/>
    </location>
</feature>
<protein>
    <recommendedName>
        <fullName evidence="2">Smr domain-containing protein</fullName>
    </recommendedName>
</protein>
<dbReference type="PROSITE" id="PS50828">
    <property type="entry name" value="SMR"/>
    <property type="match status" value="1"/>
</dbReference>
<dbReference type="InterPro" id="IPR036063">
    <property type="entry name" value="Smr_dom_sf"/>
</dbReference>
<reference evidence="3 4" key="1">
    <citation type="submission" date="2024-10" db="EMBL/GenBank/DDBJ databases">
        <title>Updated reference genomes for cyclostephanoid diatoms.</title>
        <authorList>
            <person name="Roberts W.R."/>
            <person name="Alverson A.J."/>
        </authorList>
    </citation>
    <scope>NUCLEOTIDE SEQUENCE [LARGE SCALE GENOMIC DNA]</scope>
    <source>
        <strain evidence="3 4">AJA010-31</strain>
    </source>
</reference>
<feature type="compositionally biased region" description="Polar residues" evidence="1">
    <location>
        <begin position="19"/>
        <end position="28"/>
    </location>
</feature>
<evidence type="ECO:0000256" key="1">
    <source>
        <dbReference type="SAM" id="MobiDB-lite"/>
    </source>
</evidence>
<dbReference type="EMBL" id="JALLPJ020001287">
    <property type="protein sequence ID" value="KAL3771430.1"/>
    <property type="molecule type" value="Genomic_DNA"/>
</dbReference>
<dbReference type="InterPro" id="IPR002625">
    <property type="entry name" value="Smr_dom"/>
</dbReference>
<proteinExistence type="predicted"/>
<feature type="domain" description="Smr" evidence="2">
    <location>
        <begin position="595"/>
        <end position="663"/>
    </location>
</feature>
<comment type="caution">
    <text evidence="3">The sequence shown here is derived from an EMBL/GenBank/DDBJ whole genome shotgun (WGS) entry which is preliminary data.</text>
</comment>
<feature type="region of interest" description="Disordered" evidence="1">
    <location>
        <begin position="452"/>
        <end position="476"/>
    </location>
</feature>
<dbReference type="Pfam" id="PF01713">
    <property type="entry name" value="Smr"/>
    <property type="match status" value="1"/>
</dbReference>
<feature type="compositionally biased region" description="Basic residues" evidence="1">
    <location>
        <begin position="1"/>
        <end position="11"/>
    </location>
</feature>
<keyword evidence="4" id="KW-1185">Reference proteome</keyword>